<dbReference type="InterPro" id="IPR036425">
    <property type="entry name" value="MoaB/Mog-like_dom_sf"/>
</dbReference>
<dbReference type="NCBIfam" id="TIGR00177">
    <property type="entry name" value="molyb_syn"/>
    <property type="match status" value="1"/>
</dbReference>
<dbReference type="FunFam" id="3.40.980.10:FF:000006">
    <property type="entry name" value="Molybdenum cofactor biosynthesis protein B"/>
    <property type="match status" value="1"/>
</dbReference>
<evidence type="ECO:0000256" key="5">
    <source>
        <dbReference type="ARBA" id="ARBA00023150"/>
    </source>
</evidence>
<dbReference type="UniPathway" id="UPA00344"/>
<feature type="domain" description="MoaB/Mog" evidence="7">
    <location>
        <begin position="14"/>
        <end position="160"/>
    </location>
</feature>
<evidence type="ECO:0000256" key="3">
    <source>
        <dbReference type="ARBA" id="ARBA00006112"/>
    </source>
</evidence>
<comment type="function">
    <text evidence="1 6">May be involved in the biosynthesis of molybdopterin.</text>
</comment>
<sequence length="166" mass="18283">MHTNVQLDKDIKCAILTVSDTRDYETDRGGQLAQSLLSELNVSIATEHYRIVKDEQDLIQKQLQEWLKEDIDVIITTGGTGIAQRDVTIEAVSALITKEIEGFGELFRYLSYTEDAGTRALLSRAIAGAVGDKLIFSIPGSTGAVKLALNKLIKPELNHLVNEITK</sequence>
<dbReference type="PIRSF" id="PIRSF006443">
    <property type="entry name" value="MoaB"/>
    <property type="match status" value="1"/>
</dbReference>
<dbReference type="PANTHER" id="PTHR43232:SF2">
    <property type="entry name" value="MOLYBDENUM COFACTOR BIOSYNTHESIS PROTEIN B"/>
    <property type="match status" value="1"/>
</dbReference>
<evidence type="ECO:0000256" key="6">
    <source>
        <dbReference type="PIRNR" id="PIRNR006443"/>
    </source>
</evidence>
<evidence type="ECO:0000256" key="2">
    <source>
        <dbReference type="ARBA" id="ARBA00005046"/>
    </source>
</evidence>
<evidence type="ECO:0000256" key="1">
    <source>
        <dbReference type="ARBA" id="ARBA00003487"/>
    </source>
</evidence>
<dbReference type="CDD" id="cd00886">
    <property type="entry name" value="MogA_MoaB"/>
    <property type="match status" value="1"/>
</dbReference>
<keyword evidence="5 6" id="KW-0501">Molybdenum cofactor biosynthesis</keyword>
<dbReference type="Proteomes" id="UP000254707">
    <property type="component" value="Unassembled WGS sequence"/>
</dbReference>
<protein>
    <recommendedName>
        <fullName evidence="4 6">Molybdenum cofactor biosynthesis protein B</fullName>
    </recommendedName>
</protein>
<dbReference type="Gene3D" id="3.40.980.10">
    <property type="entry name" value="MoaB/Mog-like domain"/>
    <property type="match status" value="1"/>
</dbReference>
<dbReference type="RefSeq" id="WP_069821523.1">
    <property type="nucleotide sequence ID" value="NZ_JADICK010000009.1"/>
</dbReference>
<gene>
    <name evidence="8" type="primary">moaB</name>
    <name evidence="8" type="ORF">NCTC7688_00801</name>
</gene>
<accession>A0A380HJ17</accession>
<dbReference type="GO" id="GO:0005829">
    <property type="term" value="C:cytosol"/>
    <property type="evidence" value="ECO:0007669"/>
    <property type="project" value="TreeGrafter"/>
</dbReference>
<dbReference type="InterPro" id="IPR008284">
    <property type="entry name" value="MoCF_biosynth_CS"/>
</dbReference>
<reference evidence="8 9" key="1">
    <citation type="submission" date="2018-06" db="EMBL/GenBank/DDBJ databases">
        <authorList>
            <consortium name="Pathogen Informatics"/>
            <person name="Doyle S."/>
        </authorList>
    </citation>
    <scope>NUCLEOTIDE SEQUENCE [LARGE SCALE GENOMIC DNA]</scope>
    <source>
        <strain evidence="8 9">NCTC7688</strain>
    </source>
</reference>
<evidence type="ECO:0000256" key="4">
    <source>
        <dbReference type="ARBA" id="ARBA00015262"/>
    </source>
</evidence>
<proteinExistence type="inferred from homology"/>
<dbReference type="AlphaFoldDB" id="A0A380HJ17"/>
<dbReference type="SUPFAM" id="SSF53218">
    <property type="entry name" value="Molybdenum cofactor biosynthesis proteins"/>
    <property type="match status" value="1"/>
</dbReference>
<evidence type="ECO:0000313" key="8">
    <source>
        <dbReference type="EMBL" id="SUM82303.1"/>
    </source>
</evidence>
<dbReference type="EMBL" id="UHED01000001">
    <property type="protein sequence ID" value="SUM82303.1"/>
    <property type="molecule type" value="Genomic_DNA"/>
</dbReference>
<dbReference type="SMART" id="SM00852">
    <property type="entry name" value="MoCF_biosynth"/>
    <property type="match status" value="1"/>
</dbReference>
<dbReference type="Pfam" id="PF00994">
    <property type="entry name" value="MoCF_biosynth"/>
    <property type="match status" value="1"/>
</dbReference>
<comment type="pathway">
    <text evidence="2 6">Cofactor biosynthesis; molybdopterin biosynthesis.</text>
</comment>
<comment type="similarity">
    <text evidence="3 6">Belongs to the MoaB/Mog family.</text>
</comment>
<organism evidence="8 9">
    <name type="scientific">Staphylococcus saprophyticus</name>
    <dbReference type="NCBI Taxonomy" id="29385"/>
    <lineage>
        <taxon>Bacteria</taxon>
        <taxon>Bacillati</taxon>
        <taxon>Bacillota</taxon>
        <taxon>Bacilli</taxon>
        <taxon>Bacillales</taxon>
        <taxon>Staphylococcaceae</taxon>
        <taxon>Staphylococcus</taxon>
    </lineage>
</organism>
<name>A0A380HJ17_STASA</name>
<dbReference type="InterPro" id="IPR001453">
    <property type="entry name" value="MoaB/Mog_dom"/>
</dbReference>
<dbReference type="PROSITE" id="PS01078">
    <property type="entry name" value="MOCF_BIOSYNTHESIS_1"/>
    <property type="match status" value="1"/>
</dbReference>
<dbReference type="InterPro" id="IPR012245">
    <property type="entry name" value="MoaB"/>
</dbReference>
<evidence type="ECO:0000313" key="9">
    <source>
        <dbReference type="Proteomes" id="UP000254707"/>
    </source>
</evidence>
<dbReference type="PANTHER" id="PTHR43232">
    <property type="entry name" value="MOLYBDENUM COFACTOR BIOSYNTHESIS PROTEIN B"/>
    <property type="match status" value="1"/>
</dbReference>
<evidence type="ECO:0000259" key="7">
    <source>
        <dbReference type="SMART" id="SM00852"/>
    </source>
</evidence>
<dbReference type="GO" id="GO:0006777">
    <property type="term" value="P:Mo-molybdopterin cofactor biosynthetic process"/>
    <property type="evidence" value="ECO:0007669"/>
    <property type="project" value="UniProtKB-UniRule"/>
</dbReference>